<keyword evidence="1" id="KW-0812">Transmembrane</keyword>
<keyword evidence="1" id="KW-1133">Transmembrane helix</keyword>
<organism evidence="2 3">
    <name type="scientific">Saltatorellus ferox</name>
    <dbReference type="NCBI Taxonomy" id="2528018"/>
    <lineage>
        <taxon>Bacteria</taxon>
        <taxon>Pseudomonadati</taxon>
        <taxon>Planctomycetota</taxon>
        <taxon>Planctomycetia</taxon>
        <taxon>Planctomycetia incertae sedis</taxon>
        <taxon>Saltatorellus</taxon>
    </lineage>
</organism>
<evidence type="ECO:0000313" key="2">
    <source>
        <dbReference type="EMBL" id="QDV07750.1"/>
    </source>
</evidence>
<accession>A0A518EUI6</accession>
<dbReference type="Proteomes" id="UP000320390">
    <property type="component" value="Chromosome"/>
</dbReference>
<proteinExistence type="predicted"/>
<protein>
    <submittedName>
        <fullName evidence="2">Uncharacterized protein</fullName>
    </submittedName>
</protein>
<dbReference type="RefSeq" id="WP_145199195.1">
    <property type="nucleotide sequence ID" value="NZ_CP036434.1"/>
</dbReference>
<gene>
    <name evidence="2" type="ORF">Poly30_32820</name>
</gene>
<keyword evidence="1" id="KW-0472">Membrane</keyword>
<dbReference type="AlphaFoldDB" id="A0A518EUI6"/>
<evidence type="ECO:0000313" key="3">
    <source>
        <dbReference type="Proteomes" id="UP000320390"/>
    </source>
</evidence>
<sequence length="209" mass="22767">MLDLPFSQRILALALLLAMVSGIELSLRGKGAVRWRYSLFVLATGFLGAAYGGVHDALTVQISPEYFSVLERLGSKDLEARAISLGAQAGFSFGAIAAVLLAYLSERRRPAGGEPELVSLVACWRRIALFAFVFSAIGGVGAYAALSDGWTSRSLPTFNARTGRRLLTVWVVHWCTYVGGGAGLYYCVRDRTWLPWQPSTYREGVEPPM</sequence>
<name>A0A518EUI6_9BACT</name>
<evidence type="ECO:0000256" key="1">
    <source>
        <dbReference type="SAM" id="Phobius"/>
    </source>
</evidence>
<feature type="transmembrane region" description="Helical" evidence="1">
    <location>
        <begin position="39"/>
        <end position="62"/>
    </location>
</feature>
<keyword evidence="3" id="KW-1185">Reference proteome</keyword>
<feature type="transmembrane region" description="Helical" evidence="1">
    <location>
        <begin position="126"/>
        <end position="146"/>
    </location>
</feature>
<feature type="transmembrane region" description="Helical" evidence="1">
    <location>
        <begin position="6"/>
        <end position="27"/>
    </location>
</feature>
<dbReference type="EMBL" id="CP036434">
    <property type="protein sequence ID" value="QDV07750.1"/>
    <property type="molecule type" value="Genomic_DNA"/>
</dbReference>
<reference evidence="2 3" key="1">
    <citation type="submission" date="2019-02" db="EMBL/GenBank/DDBJ databases">
        <title>Deep-cultivation of Planctomycetes and their phenomic and genomic characterization uncovers novel biology.</title>
        <authorList>
            <person name="Wiegand S."/>
            <person name="Jogler M."/>
            <person name="Boedeker C."/>
            <person name="Pinto D."/>
            <person name="Vollmers J."/>
            <person name="Rivas-Marin E."/>
            <person name="Kohn T."/>
            <person name="Peeters S.H."/>
            <person name="Heuer A."/>
            <person name="Rast P."/>
            <person name="Oberbeckmann S."/>
            <person name="Bunk B."/>
            <person name="Jeske O."/>
            <person name="Meyerdierks A."/>
            <person name="Storesund J.E."/>
            <person name="Kallscheuer N."/>
            <person name="Luecker S."/>
            <person name="Lage O.M."/>
            <person name="Pohl T."/>
            <person name="Merkel B.J."/>
            <person name="Hornburger P."/>
            <person name="Mueller R.-W."/>
            <person name="Bruemmer F."/>
            <person name="Labrenz M."/>
            <person name="Spormann A.M."/>
            <person name="Op den Camp H."/>
            <person name="Overmann J."/>
            <person name="Amann R."/>
            <person name="Jetten M.S.M."/>
            <person name="Mascher T."/>
            <person name="Medema M.H."/>
            <person name="Devos D.P."/>
            <person name="Kaster A.-K."/>
            <person name="Ovreas L."/>
            <person name="Rohde M."/>
            <person name="Galperin M.Y."/>
            <person name="Jogler C."/>
        </authorList>
    </citation>
    <scope>NUCLEOTIDE SEQUENCE [LARGE SCALE GENOMIC DNA]</scope>
    <source>
        <strain evidence="2 3">Poly30</strain>
    </source>
</reference>
<feature type="transmembrane region" description="Helical" evidence="1">
    <location>
        <begin position="82"/>
        <end position="105"/>
    </location>
</feature>
<feature type="transmembrane region" description="Helical" evidence="1">
    <location>
        <begin position="166"/>
        <end position="188"/>
    </location>
</feature>